<dbReference type="AlphaFoldDB" id="G8R7M2"/>
<organism evidence="4 5">
    <name type="scientific">Owenweeksia hongkongensis (strain DSM 17368 / CIP 108786 / JCM 12287 / NRRL B-23963 / UST20020801)</name>
    <dbReference type="NCBI Taxonomy" id="926562"/>
    <lineage>
        <taxon>Bacteria</taxon>
        <taxon>Pseudomonadati</taxon>
        <taxon>Bacteroidota</taxon>
        <taxon>Flavobacteriia</taxon>
        <taxon>Flavobacteriales</taxon>
        <taxon>Owenweeksiaceae</taxon>
        <taxon>Owenweeksia</taxon>
    </lineage>
</organism>
<dbReference type="STRING" id="926562.Oweho_1378"/>
<evidence type="ECO:0000313" key="4">
    <source>
        <dbReference type="EMBL" id="AEV32375.1"/>
    </source>
</evidence>
<feature type="compositionally biased region" description="Basic residues" evidence="3">
    <location>
        <begin position="1"/>
        <end position="15"/>
    </location>
</feature>
<dbReference type="SUPFAM" id="SSF53335">
    <property type="entry name" value="S-adenosyl-L-methionine-dependent methyltransferases"/>
    <property type="match status" value="1"/>
</dbReference>
<protein>
    <submittedName>
        <fullName evidence="4">RNA methyltransferase, RsmD family</fullName>
    </submittedName>
</protein>
<evidence type="ECO:0000256" key="1">
    <source>
        <dbReference type="ARBA" id="ARBA00022603"/>
    </source>
</evidence>
<dbReference type="PANTHER" id="PTHR43542:SF1">
    <property type="entry name" value="METHYLTRANSFERASE"/>
    <property type="match status" value="1"/>
</dbReference>
<dbReference type="PIRSF" id="PIRSF004553">
    <property type="entry name" value="CHP00095"/>
    <property type="match status" value="1"/>
</dbReference>
<dbReference type="GO" id="GO:0003676">
    <property type="term" value="F:nucleic acid binding"/>
    <property type="evidence" value="ECO:0007669"/>
    <property type="project" value="InterPro"/>
</dbReference>
<dbReference type="InterPro" id="IPR029063">
    <property type="entry name" value="SAM-dependent_MTases_sf"/>
</dbReference>
<gene>
    <name evidence="4" type="ordered locus">Oweho_1378</name>
</gene>
<dbReference type="GO" id="GO:0031167">
    <property type="term" value="P:rRNA methylation"/>
    <property type="evidence" value="ECO:0007669"/>
    <property type="project" value="InterPro"/>
</dbReference>
<keyword evidence="1 4" id="KW-0489">Methyltransferase</keyword>
<feature type="region of interest" description="Disordered" evidence="3">
    <location>
        <begin position="1"/>
        <end position="22"/>
    </location>
</feature>
<dbReference type="InterPro" id="IPR002052">
    <property type="entry name" value="DNA_methylase_N6_adenine_CS"/>
</dbReference>
<sequence length="185" mass="21299">MIRIISGKHRGRKIQAPKNLPVRPTTDRAKESLFNILNNHFYFDEVTALDLCSGTGNISYELASRGCPDIIAIDDNQACIKFIQETAEKLEMDTLHAFRAEIFQFVEKDSKTYDLIFADPPFDFDQYEKLVEKIFEKNLLSEEGFLVVEHQSMQDLSSFPHFSNVRAYGNVSFSFFEHEKEAGDE</sequence>
<dbReference type="Proteomes" id="UP000005631">
    <property type="component" value="Chromosome"/>
</dbReference>
<evidence type="ECO:0000256" key="2">
    <source>
        <dbReference type="ARBA" id="ARBA00022679"/>
    </source>
</evidence>
<dbReference type="EMBL" id="CP003156">
    <property type="protein sequence ID" value="AEV32375.1"/>
    <property type="molecule type" value="Genomic_DNA"/>
</dbReference>
<evidence type="ECO:0000313" key="5">
    <source>
        <dbReference type="Proteomes" id="UP000005631"/>
    </source>
</evidence>
<dbReference type="InterPro" id="IPR004398">
    <property type="entry name" value="RNA_MeTrfase_RsmD"/>
</dbReference>
<keyword evidence="5" id="KW-1185">Reference proteome</keyword>
<keyword evidence="2 4" id="KW-0808">Transferase</keyword>
<dbReference type="eggNOG" id="COG0742">
    <property type="taxonomic scope" value="Bacteria"/>
</dbReference>
<name>G8R7M2_OWEHD</name>
<dbReference type="Gene3D" id="3.40.50.150">
    <property type="entry name" value="Vaccinia Virus protein VP39"/>
    <property type="match status" value="1"/>
</dbReference>
<dbReference type="Pfam" id="PF03602">
    <property type="entry name" value="Cons_hypoth95"/>
    <property type="match status" value="1"/>
</dbReference>
<dbReference type="KEGG" id="oho:Oweho_1378"/>
<dbReference type="NCBIfam" id="TIGR00095">
    <property type="entry name" value="16S rRNA (guanine(966)-N(2))-methyltransferase RsmD"/>
    <property type="match status" value="1"/>
</dbReference>
<dbReference type="PATRIC" id="fig|926562.3.peg.1387"/>
<reference evidence="4 5" key="1">
    <citation type="journal article" date="2012" name="Stand. Genomic Sci.">
        <title>Genome sequence of the orange-pigmented seawater bacterium Owenweeksia hongkongensis type strain (UST20020801(T)).</title>
        <authorList>
            <person name="Riedel T."/>
            <person name="Held B."/>
            <person name="Nolan M."/>
            <person name="Lucas S."/>
            <person name="Lapidus A."/>
            <person name="Tice H."/>
            <person name="Del Rio T.G."/>
            <person name="Cheng J.F."/>
            <person name="Han C."/>
            <person name="Tapia R."/>
            <person name="Goodwin L.A."/>
            <person name="Pitluck S."/>
            <person name="Liolios K."/>
            <person name="Mavromatis K."/>
            <person name="Pagani I."/>
            <person name="Ivanova N."/>
            <person name="Mikhailova N."/>
            <person name="Pati A."/>
            <person name="Chen A."/>
            <person name="Palaniappan K."/>
            <person name="Rohde M."/>
            <person name="Tindall B.J."/>
            <person name="Detter J.C."/>
            <person name="Goker M."/>
            <person name="Woyke T."/>
            <person name="Bristow J."/>
            <person name="Eisen J.A."/>
            <person name="Markowitz V."/>
            <person name="Hugenholtz P."/>
            <person name="Klenk H.P."/>
            <person name="Kyrpides N.C."/>
        </authorList>
    </citation>
    <scope>NUCLEOTIDE SEQUENCE</scope>
    <source>
        <strain evidence="5">DSM 17368 / JCM 12287 / NRRL B-23963</strain>
    </source>
</reference>
<evidence type="ECO:0000256" key="3">
    <source>
        <dbReference type="SAM" id="MobiDB-lite"/>
    </source>
</evidence>
<dbReference type="GO" id="GO:0008168">
    <property type="term" value="F:methyltransferase activity"/>
    <property type="evidence" value="ECO:0007669"/>
    <property type="project" value="UniProtKB-KW"/>
</dbReference>
<proteinExistence type="predicted"/>
<dbReference type="CDD" id="cd02440">
    <property type="entry name" value="AdoMet_MTases"/>
    <property type="match status" value="1"/>
</dbReference>
<accession>G8R7M2</accession>
<dbReference type="PROSITE" id="PS00092">
    <property type="entry name" value="N6_MTASE"/>
    <property type="match status" value="1"/>
</dbReference>
<dbReference type="HOGENOM" id="CLU_075826_0_2_10"/>
<dbReference type="PANTHER" id="PTHR43542">
    <property type="entry name" value="METHYLTRANSFERASE"/>
    <property type="match status" value="1"/>
</dbReference>